<dbReference type="Proteomes" id="UP001500102">
    <property type="component" value="Unassembled WGS sequence"/>
</dbReference>
<comment type="caution">
    <text evidence="2">The sequence shown here is derived from an EMBL/GenBank/DDBJ whole genome shotgun (WGS) entry which is preliminary data.</text>
</comment>
<keyword evidence="3" id="KW-1185">Reference proteome</keyword>
<proteinExistence type="predicted"/>
<accession>A0ABN2Z649</accession>
<feature type="region of interest" description="Disordered" evidence="1">
    <location>
        <begin position="71"/>
        <end position="98"/>
    </location>
</feature>
<sequence>MAEAAGKKATAAVPVRDLPDRGRVLCHGFIESVTYVPANQVAAFTAIVIDHDAPAPVSRFLGSGAKGGAGAEAAGSLPATVSTHRVRPGAQRQRPAGPKDRLRVVWLGRRRIPGVDAGTELRLEGMVTIRDGLPTIFNPRYEILSRQEEQ</sequence>
<protein>
    <recommendedName>
        <fullName evidence="4">DNA-binding protein</fullName>
    </recommendedName>
</protein>
<evidence type="ECO:0000313" key="3">
    <source>
        <dbReference type="Proteomes" id="UP001500102"/>
    </source>
</evidence>
<name>A0ABN2Z649_9MICC</name>
<gene>
    <name evidence="2" type="ORF">GCM10009825_23120</name>
</gene>
<dbReference type="EMBL" id="BAAAQB010000033">
    <property type="protein sequence ID" value="GAA2137329.1"/>
    <property type="molecule type" value="Genomic_DNA"/>
</dbReference>
<evidence type="ECO:0008006" key="4">
    <source>
        <dbReference type="Google" id="ProtNLM"/>
    </source>
</evidence>
<evidence type="ECO:0000313" key="2">
    <source>
        <dbReference type="EMBL" id="GAA2137329.1"/>
    </source>
</evidence>
<organism evidence="2 3">
    <name type="scientific">Arthrobacter humicola</name>
    <dbReference type="NCBI Taxonomy" id="409291"/>
    <lineage>
        <taxon>Bacteria</taxon>
        <taxon>Bacillati</taxon>
        <taxon>Actinomycetota</taxon>
        <taxon>Actinomycetes</taxon>
        <taxon>Micrococcales</taxon>
        <taxon>Micrococcaceae</taxon>
        <taxon>Arthrobacter</taxon>
    </lineage>
</organism>
<evidence type="ECO:0000256" key="1">
    <source>
        <dbReference type="SAM" id="MobiDB-lite"/>
    </source>
</evidence>
<reference evidence="2 3" key="1">
    <citation type="journal article" date="2019" name="Int. J. Syst. Evol. Microbiol.">
        <title>The Global Catalogue of Microorganisms (GCM) 10K type strain sequencing project: providing services to taxonomists for standard genome sequencing and annotation.</title>
        <authorList>
            <consortium name="The Broad Institute Genomics Platform"/>
            <consortium name="The Broad Institute Genome Sequencing Center for Infectious Disease"/>
            <person name="Wu L."/>
            <person name="Ma J."/>
        </authorList>
    </citation>
    <scope>NUCLEOTIDE SEQUENCE [LARGE SCALE GENOMIC DNA]</scope>
    <source>
        <strain evidence="2 3">JCM 15921</strain>
    </source>
</reference>
<dbReference type="RefSeq" id="WP_344365682.1">
    <property type="nucleotide sequence ID" value="NZ_BAAAQB010000033.1"/>
</dbReference>